<dbReference type="PANTHER" id="PTHR21496">
    <property type="entry name" value="FERREDOXIN-RELATED"/>
    <property type="match status" value="1"/>
</dbReference>
<organism evidence="7 8">
    <name type="scientific">Peronospora matthiolae</name>
    <dbReference type="NCBI Taxonomy" id="2874970"/>
    <lineage>
        <taxon>Eukaryota</taxon>
        <taxon>Sar</taxon>
        <taxon>Stramenopiles</taxon>
        <taxon>Oomycota</taxon>
        <taxon>Peronosporomycetes</taxon>
        <taxon>Peronosporales</taxon>
        <taxon>Peronosporaceae</taxon>
        <taxon>Peronospora</taxon>
    </lineage>
</organism>
<protein>
    <recommendedName>
        <fullName evidence="6">Rieske domain-containing protein</fullName>
    </recommendedName>
</protein>
<evidence type="ECO:0000256" key="2">
    <source>
        <dbReference type="ARBA" id="ARBA00022723"/>
    </source>
</evidence>
<evidence type="ECO:0000256" key="4">
    <source>
        <dbReference type="ARBA" id="ARBA00023014"/>
    </source>
</evidence>
<dbReference type="Proteomes" id="UP001162060">
    <property type="component" value="Unassembled WGS sequence"/>
</dbReference>
<evidence type="ECO:0000259" key="6">
    <source>
        <dbReference type="PROSITE" id="PS51296"/>
    </source>
</evidence>
<keyword evidence="2" id="KW-0479">Metal-binding</keyword>
<dbReference type="InterPro" id="IPR036922">
    <property type="entry name" value="Rieske_2Fe-2S_sf"/>
</dbReference>
<dbReference type="EMBL" id="CAKLBY020000024">
    <property type="protein sequence ID" value="CAK7902100.1"/>
    <property type="molecule type" value="Genomic_DNA"/>
</dbReference>
<dbReference type="SUPFAM" id="SSF50022">
    <property type="entry name" value="ISP domain"/>
    <property type="match status" value="1"/>
</dbReference>
<dbReference type="PANTHER" id="PTHR21496:SF0">
    <property type="entry name" value="RIESKE DOMAIN-CONTAINING PROTEIN"/>
    <property type="match status" value="1"/>
</dbReference>
<keyword evidence="1" id="KW-0001">2Fe-2S</keyword>
<name>A0AAV1T7Z8_9STRA</name>
<sequence length="172" mass="18921">MSSELLKYEFVCKLSELPPMSKKCVELPTSHRSVMLLHVRGQVFCMDQACYHHGGPLVNGDIEEMGGKPTIKCPWHAYHIALETGEGLYLGMDMAMTSDGKLLPSSPTLKSKGVKQRTHFVQLRNNGQDVYVADSCAIPGASAIQSDVYAFPTAKLPVAAKKGEVRIHSRFE</sequence>
<keyword evidence="4" id="KW-0411">Iron-sulfur</keyword>
<evidence type="ECO:0000256" key="1">
    <source>
        <dbReference type="ARBA" id="ARBA00022714"/>
    </source>
</evidence>
<dbReference type="AlphaFoldDB" id="A0AAV1T7Z8"/>
<comment type="cofactor">
    <cofactor evidence="5">
        <name>[2Fe-2S] cluster</name>
        <dbReference type="ChEBI" id="CHEBI:190135"/>
    </cofactor>
</comment>
<evidence type="ECO:0000313" key="7">
    <source>
        <dbReference type="EMBL" id="CAK7902100.1"/>
    </source>
</evidence>
<dbReference type="GO" id="GO:0046872">
    <property type="term" value="F:metal ion binding"/>
    <property type="evidence" value="ECO:0007669"/>
    <property type="project" value="UniProtKB-KW"/>
</dbReference>
<reference evidence="7" key="1">
    <citation type="submission" date="2024-01" db="EMBL/GenBank/DDBJ databases">
        <authorList>
            <person name="Webb A."/>
        </authorList>
    </citation>
    <scope>NUCLEOTIDE SEQUENCE</scope>
    <source>
        <strain evidence="7">Pm1</strain>
    </source>
</reference>
<dbReference type="Pfam" id="PF22543">
    <property type="entry name" value="Rieske_4"/>
    <property type="match status" value="1"/>
</dbReference>
<comment type="caution">
    <text evidence="7">The sequence shown here is derived from an EMBL/GenBank/DDBJ whole genome shotgun (WGS) entry which is preliminary data.</text>
</comment>
<accession>A0AAV1T7Z8</accession>
<dbReference type="Gene3D" id="2.102.10.10">
    <property type="entry name" value="Rieske [2Fe-2S] iron-sulphur domain"/>
    <property type="match status" value="1"/>
</dbReference>
<evidence type="ECO:0000313" key="8">
    <source>
        <dbReference type="Proteomes" id="UP001162060"/>
    </source>
</evidence>
<dbReference type="InterPro" id="IPR054716">
    <property type="entry name" value="Sol_Rieske_ferrdox_dom"/>
</dbReference>
<feature type="domain" description="Rieske" evidence="6">
    <location>
        <begin position="9"/>
        <end position="86"/>
    </location>
</feature>
<evidence type="ECO:0000256" key="3">
    <source>
        <dbReference type="ARBA" id="ARBA00023004"/>
    </source>
</evidence>
<keyword evidence="3" id="KW-0408">Iron</keyword>
<gene>
    <name evidence="7" type="ORF">PM001_LOCUS2429</name>
</gene>
<dbReference type="PROSITE" id="PS51296">
    <property type="entry name" value="RIESKE"/>
    <property type="match status" value="1"/>
</dbReference>
<dbReference type="InterPro" id="IPR017941">
    <property type="entry name" value="Rieske_2Fe-2S"/>
</dbReference>
<evidence type="ECO:0000256" key="5">
    <source>
        <dbReference type="ARBA" id="ARBA00034078"/>
    </source>
</evidence>
<dbReference type="GO" id="GO:0051537">
    <property type="term" value="F:2 iron, 2 sulfur cluster binding"/>
    <property type="evidence" value="ECO:0007669"/>
    <property type="project" value="UniProtKB-KW"/>
</dbReference>
<proteinExistence type="predicted"/>